<feature type="non-terminal residue" evidence="9">
    <location>
        <position position="436"/>
    </location>
</feature>
<proteinExistence type="inferred from homology"/>
<dbReference type="InterPro" id="IPR008271">
    <property type="entry name" value="Ser/Thr_kinase_AS"/>
</dbReference>
<dbReference type="PROSITE" id="PS50011">
    <property type="entry name" value="PROTEIN_KINASE_DOM"/>
    <property type="match status" value="1"/>
</dbReference>
<evidence type="ECO:0000256" key="5">
    <source>
        <dbReference type="ARBA" id="ARBA00037982"/>
    </source>
</evidence>
<feature type="non-terminal residue" evidence="9">
    <location>
        <position position="1"/>
    </location>
</feature>
<feature type="binding site" evidence="6">
    <location>
        <position position="62"/>
    </location>
    <ligand>
        <name>ATP</name>
        <dbReference type="ChEBI" id="CHEBI:30616"/>
    </ligand>
</feature>
<dbReference type="SUPFAM" id="SSF56112">
    <property type="entry name" value="Protein kinase-like (PK-like)"/>
    <property type="match status" value="1"/>
</dbReference>
<dbReference type="PROSITE" id="PS00108">
    <property type="entry name" value="PROTEIN_KINASE_ST"/>
    <property type="match status" value="1"/>
</dbReference>
<evidence type="ECO:0000256" key="6">
    <source>
        <dbReference type="PROSITE-ProRule" id="PRU10141"/>
    </source>
</evidence>
<keyword evidence="2 6" id="KW-0547">Nucleotide-binding</keyword>
<dbReference type="EMBL" id="BTSY01000002">
    <property type="protein sequence ID" value="GMT15467.1"/>
    <property type="molecule type" value="Genomic_DNA"/>
</dbReference>
<sequence>QHQIQRTPHLFKKVSGNPASQSKGTESKFLKEFVNLKLIGEGAFGCVFNAENVLDEWNYAVKRITLRNKTDKEVFNALREVRVMAQFDHPGIVRYNSTWIETPTQEDIQRLNDRESLLFGPSKQMHTVMGNTFFIYIQMQLCKYSLEHWLERNQLSREASKMKHWFTQIVSAVEYIHGRGVIHRDLKPSNILFVEEDRLKICDLGIATERSECDPAKRIELDDESELNDVPDRTFNIGTALYMSPEQMTWDYNNKVDIFSLGLIFAEMCLPMAGKVRSEVFSDFKSGKCNKVLLPLPSEMIAFLQWLTQLDITLRPTSTEIMQYFARRKEDVRVSDSRTTKQKFEKLKIRDKKLKKISDTITDKEVEEKTIASEAFQFPDTKNWLEMSLEKYHKTNPTEVAPAGLIHEIRAELVQMEKKMAKELHDKRRMLAALEK</sequence>
<evidence type="ECO:0000313" key="10">
    <source>
        <dbReference type="Proteomes" id="UP001432322"/>
    </source>
</evidence>
<evidence type="ECO:0000256" key="3">
    <source>
        <dbReference type="ARBA" id="ARBA00022777"/>
    </source>
</evidence>
<dbReference type="Gene3D" id="1.10.510.10">
    <property type="entry name" value="Transferase(Phosphotransferase) domain 1"/>
    <property type="match status" value="1"/>
</dbReference>
<evidence type="ECO:0000256" key="7">
    <source>
        <dbReference type="RuleBase" id="RU000304"/>
    </source>
</evidence>
<evidence type="ECO:0000259" key="8">
    <source>
        <dbReference type="PROSITE" id="PS50011"/>
    </source>
</evidence>
<dbReference type="GO" id="GO:0005737">
    <property type="term" value="C:cytoplasm"/>
    <property type="evidence" value="ECO:0007669"/>
    <property type="project" value="TreeGrafter"/>
</dbReference>
<dbReference type="Proteomes" id="UP001432322">
    <property type="component" value="Unassembled WGS sequence"/>
</dbReference>
<name>A0AAV5V9I7_9BILA</name>
<evidence type="ECO:0000256" key="4">
    <source>
        <dbReference type="ARBA" id="ARBA00022840"/>
    </source>
</evidence>
<gene>
    <name evidence="9" type="ORF">PFISCL1PPCAC_6764</name>
</gene>
<dbReference type="InterPro" id="IPR017441">
    <property type="entry name" value="Protein_kinase_ATP_BS"/>
</dbReference>
<keyword evidence="3" id="KW-0418">Kinase</keyword>
<dbReference type="InterPro" id="IPR050339">
    <property type="entry name" value="CC_SR_Kinase"/>
</dbReference>
<dbReference type="AlphaFoldDB" id="A0AAV5V9I7"/>
<dbReference type="GO" id="GO:0004694">
    <property type="term" value="F:eukaryotic translation initiation factor 2alpha kinase activity"/>
    <property type="evidence" value="ECO:0007669"/>
    <property type="project" value="TreeGrafter"/>
</dbReference>
<dbReference type="PANTHER" id="PTHR11042">
    <property type="entry name" value="EUKARYOTIC TRANSLATION INITIATION FACTOR 2-ALPHA KINASE EIF2-ALPHA KINASE -RELATED"/>
    <property type="match status" value="1"/>
</dbReference>
<dbReference type="GO" id="GO:0005634">
    <property type="term" value="C:nucleus"/>
    <property type="evidence" value="ECO:0007669"/>
    <property type="project" value="TreeGrafter"/>
</dbReference>
<keyword evidence="1" id="KW-0808">Transferase</keyword>
<reference evidence="9" key="1">
    <citation type="submission" date="2023-10" db="EMBL/GenBank/DDBJ databases">
        <title>Genome assembly of Pristionchus species.</title>
        <authorList>
            <person name="Yoshida K."/>
            <person name="Sommer R.J."/>
        </authorList>
    </citation>
    <scope>NUCLEOTIDE SEQUENCE</scope>
    <source>
        <strain evidence="9">RS5133</strain>
    </source>
</reference>
<evidence type="ECO:0000256" key="1">
    <source>
        <dbReference type="ARBA" id="ARBA00022679"/>
    </source>
</evidence>
<dbReference type="SMART" id="SM00220">
    <property type="entry name" value="S_TKc"/>
    <property type="match status" value="1"/>
</dbReference>
<feature type="domain" description="Protein kinase" evidence="8">
    <location>
        <begin position="33"/>
        <end position="325"/>
    </location>
</feature>
<dbReference type="PROSITE" id="PS00107">
    <property type="entry name" value="PROTEIN_KINASE_ATP"/>
    <property type="match status" value="1"/>
</dbReference>
<dbReference type="InterPro" id="IPR011009">
    <property type="entry name" value="Kinase-like_dom_sf"/>
</dbReference>
<dbReference type="PANTHER" id="PTHR11042:SF91">
    <property type="entry name" value="EUKARYOTIC TRANSLATION INITIATION FACTOR 2-ALPHA KINASE"/>
    <property type="match status" value="1"/>
</dbReference>
<organism evidence="9 10">
    <name type="scientific">Pristionchus fissidentatus</name>
    <dbReference type="NCBI Taxonomy" id="1538716"/>
    <lineage>
        <taxon>Eukaryota</taxon>
        <taxon>Metazoa</taxon>
        <taxon>Ecdysozoa</taxon>
        <taxon>Nematoda</taxon>
        <taxon>Chromadorea</taxon>
        <taxon>Rhabditida</taxon>
        <taxon>Rhabditina</taxon>
        <taxon>Diplogasteromorpha</taxon>
        <taxon>Diplogasteroidea</taxon>
        <taxon>Neodiplogasteridae</taxon>
        <taxon>Pristionchus</taxon>
    </lineage>
</organism>
<keyword evidence="4 6" id="KW-0067">ATP-binding</keyword>
<dbReference type="Pfam" id="PF00069">
    <property type="entry name" value="Pkinase"/>
    <property type="match status" value="1"/>
</dbReference>
<comment type="similarity">
    <text evidence="5">Belongs to the protein kinase superfamily. Ser/Thr protein kinase family. GCN2 subfamily.</text>
</comment>
<protein>
    <recommendedName>
        <fullName evidence="8">Protein kinase domain-containing protein</fullName>
    </recommendedName>
</protein>
<evidence type="ECO:0000256" key="2">
    <source>
        <dbReference type="ARBA" id="ARBA00022741"/>
    </source>
</evidence>
<dbReference type="Gene3D" id="3.30.200.20">
    <property type="entry name" value="Phosphorylase Kinase, domain 1"/>
    <property type="match status" value="1"/>
</dbReference>
<dbReference type="GO" id="GO:0005524">
    <property type="term" value="F:ATP binding"/>
    <property type="evidence" value="ECO:0007669"/>
    <property type="project" value="UniProtKB-UniRule"/>
</dbReference>
<dbReference type="InterPro" id="IPR000719">
    <property type="entry name" value="Prot_kinase_dom"/>
</dbReference>
<accession>A0AAV5V9I7</accession>
<keyword evidence="10" id="KW-1185">Reference proteome</keyword>
<keyword evidence="7" id="KW-0723">Serine/threonine-protein kinase</keyword>
<comment type="caution">
    <text evidence="9">The sequence shown here is derived from an EMBL/GenBank/DDBJ whole genome shotgun (WGS) entry which is preliminary data.</text>
</comment>
<evidence type="ECO:0000313" key="9">
    <source>
        <dbReference type="EMBL" id="GMT15467.1"/>
    </source>
</evidence>